<gene>
    <name evidence="2" type="ordered locus">Galf_1504</name>
</gene>
<feature type="transmembrane region" description="Helical" evidence="1">
    <location>
        <begin position="216"/>
        <end position="237"/>
    </location>
</feature>
<evidence type="ECO:0008006" key="4">
    <source>
        <dbReference type="Google" id="ProtNLM"/>
    </source>
</evidence>
<keyword evidence="1" id="KW-0812">Transmembrane</keyword>
<dbReference type="Proteomes" id="UP000001235">
    <property type="component" value="Chromosome"/>
</dbReference>
<dbReference type="AlphaFoldDB" id="D9SG76"/>
<feature type="transmembrane region" description="Helical" evidence="1">
    <location>
        <begin position="52"/>
        <end position="76"/>
    </location>
</feature>
<feature type="transmembrane region" description="Helical" evidence="1">
    <location>
        <begin position="97"/>
        <end position="117"/>
    </location>
</feature>
<reference evidence="2 3" key="1">
    <citation type="submission" date="2010-08" db="EMBL/GenBank/DDBJ databases">
        <title>Complete sequence of Gallionella capsiferriformans ES-2.</title>
        <authorList>
            <consortium name="US DOE Joint Genome Institute"/>
            <person name="Lucas S."/>
            <person name="Copeland A."/>
            <person name="Lapidus A."/>
            <person name="Cheng J.-F."/>
            <person name="Bruce D."/>
            <person name="Goodwin L."/>
            <person name="Pitluck S."/>
            <person name="Chertkov O."/>
            <person name="Davenport K.W."/>
            <person name="Detter J.C."/>
            <person name="Han C."/>
            <person name="Tapia R."/>
            <person name="Land M."/>
            <person name="Hauser L."/>
            <person name="Chang Y.-J."/>
            <person name="Jeffries C."/>
            <person name="Kyrpides N."/>
            <person name="Ivanova N."/>
            <person name="Mikhailova N."/>
            <person name="Shelobolina E.S."/>
            <person name="Picardal F."/>
            <person name="Roden E."/>
            <person name="Emerson D."/>
            <person name="Woyke T."/>
        </authorList>
    </citation>
    <scope>NUCLEOTIDE SEQUENCE [LARGE SCALE GENOMIC DNA]</scope>
    <source>
        <strain evidence="2 3">ES-2</strain>
    </source>
</reference>
<protein>
    <recommendedName>
        <fullName evidence="4">Transmembrane protein</fullName>
    </recommendedName>
</protein>
<sequence length="247" mass="28234">MNEQNDSHWWEFYGVRYAQGTVVGAMIIFFLFTQNEALKKLLFIPPEPKDFGMPHLILLAVYGLAYCYIASAPILIMHAGRGLMFKSPTNPNPNSGMLSRILWLLIPSFLTTVIYFLNSSSDKTMGSLAVFLFSFLLAFQIQILVSIFKTSWQKTIDYYSAIVKKRKEHEGSSYIESYKHIREHGNSFLIVAFQFFLAIPIFVFVSQPTITSDDSIRHLLIIVLLWVLPAATIWAFGNKLENNLQSM</sequence>
<keyword evidence="1" id="KW-1133">Transmembrane helix</keyword>
<accession>D9SG76</accession>
<keyword evidence="1" id="KW-0472">Membrane</keyword>
<dbReference type="KEGG" id="gca:Galf_1504"/>
<evidence type="ECO:0000313" key="2">
    <source>
        <dbReference type="EMBL" id="ADL55523.1"/>
    </source>
</evidence>
<dbReference type="EMBL" id="CP002159">
    <property type="protein sequence ID" value="ADL55523.1"/>
    <property type="molecule type" value="Genomic_DNA"/>
</dbReference>
<feature type="transmembrane region" description="Helical" evidence="1">
    <location>
        <begin position="129"/>
        <end position="148"/>
    </location>
</feature>
<proteinExistence type="predicted"/>
<feature type="transmembrane region" description="Helical" evidence="1">
    <location>
        <begin position="188"/>
        <end position="210"/>
    </location>
</feature>
<evidence type="ECO:0000313" key="3">
    <source>
        <dbReference type="Proteomes" id="UP000001235"/>
    </source>
</evidence>
<dbReference type="STRING" id="395494.Galf_1504"/>
<feature type="transmembrane region" description="Helical" evidence="1">
    <location>
        <begin position="12"/>
        <end position="32"/>
    </location>
</feature>
<dbReference type="HOGENOM" id="CLU_084141_0_0_4"/>
<organism evidence="2 3">
    <name type="scientific">Gallionella capsiferriformans (strain ES-2)</name>
    <name type="common">Gallionella ferruginea capsiferriformans (strain ES-2)</name>
    <dbReference type="NCBI Taxonomy" id="395494"/>
    <lineage>
        <taxon>Bacteria</taxon>
        <taxon>Pseudomonadati</taxon>
        <taxon>Pseudomonadota</taxon>
        <taxon>Betaproteobacteria</taxon>
        <taxon>Nitrosomonadales</taxon>
        <taxon>Gallionellaceae</taxon>
        <taxon>Gallionella</taxon>
    </lineage>
</organism>
<evidence type="ECO:0000256" key="1">
    <source>
        <dbReference type="SAM" id="Phobius"/>
    </source>
</evidence>
<keyword evidence="3" id="KW-1185">Reference proteome</keyword>
<name>D9SG76_GALCS</name>